<dbReference type="AlphaFoldDB" id="X1D8L0"/>
<reference evidence="1" key="1">
    <citation type="journal article" date="2014" name="Front. Microbiol.">
        <title>High frequency of phylogenetically diverse reductive dehalogenase-homologous genes in deep subseafloor sedimentary metagenomes.</title>
        <authorList>
            <person name="Kawai M."/>
            <person name="Futagami T."/>
            <person name="Toyoda A."/>
            <person name="Takaki Y."/>
            <person name="Nishi S."/>
            <person name="Hori S."/>
            <person name="Arai W."/>
            <person name="Tsubouchi T."/>
            <person name="Morono Y."/>
            <person name="Uchiyama I."/>
            <person name="Ito T."/>
            <person name="Fujiyama A."/>
            <person name="Inagaki F."/>
            <person name="Takami H."/>
        </authorList>
    </citation>
    <scope>NUCLEOTIDE SEQUENCE</scope>
    <source>
        <strain evidence="1">Expedition CK06-06</strain>
    </source>
</reference>
<name>X1D8L0_9ZZZZ</name>
<dbReference type="EMBL" id="BART01023460">
    <property type="protein sequence ID" value="GAG92776.1"/>
    <property type="molecule type" value="Genomic_DNA"/>
</dbReference>
<protein>
    <submittedName>
        <fullName evidence="1">Uncharacterized protein</fullName>
    </submittedName>
</protein>
<organism evidence="1">
    <name type="scientific">marine sediment metagenome</name>
    <dbReference type="NCBI Taxonomy" id="412755"/>
    <lineage>
        <taxon>unclassified sequences</taxon>
        <taxon>metagenomes</taxon>
        <taxon>ecological metagenomes</taxon>
    </lineage>
</organism>
<comment type="caution">
    <text evidence="1">The sequence shown here is derived from an EMBL/GenBank/DDBJ whole genome shotgun (WGS) entry which is preliminary data.</text>
</comment>
<feature type="non-terminal residue" evidence="1">
    <location>
        <position position="59"/>
    </location>
</feature>
<accession>X1D8L0</accession>
<proteinExistence type="predicted"/>
<evidence type="ECO:0000313" key="1">
    <source>
        <dbReference type="EMBL" id="GAG92776.1"/>
    </source>
</evidence>
<sequence>MTVAQAQQLLDKSLEENPVAVFAVHVTGEVSVSSVALSLHDRTCMVIEKDGKFAAAAGC</sequence>
<gene>
    <name evidence="1" type="ORF">S01H4_42674</name>
</gene>